<dbReference type="AlphaFoldDB" id="A0A550C3P1"/>
<dbReference type="OrthoDB" id="3256525at2759"/>
<evidence type="ECO:0000313" key="2">
    <source>
        <dbReference type="Proteomes" id="UP000320762"/>
    </source>
</evidence>
<keyword evidence="2" id="KW-1185">Reference proteome</keyword>
<organism evidence="1 2">
    <name type="scientific">Schizophyllum amplum</name>
    <dbReference type="NCBI Taxonomy" id="97359"/>
    <lineage>
        <taxon>Eukaryota</taxon>
        <taxon>Fungi</taxon>
        <taxon>Dikarya</taxon>
        <taxon>Basidiomycota</taxon>
        <taxon>Agaricomycotina</taxon>
        <taxon>Agaricomycetes</taxon>
        <taxon>Agaricomycetidae</taxon>
        <taxon>Agaricales</taxon>
        <taxon>Schizophyllaceae</taxon>
        <taxon>Schizophyllum</taxon>
    </lineage>
</organism>
<evidence type="ECO:0000313" key="1">
    <source>
        <dbReference type="EMBL" id="TRM59415.1"/>
    </source>
</evidence>
<accession>A0A550C3P1</accession>
<evidence type="ECO:0008006" key="3">
    <source>
        <dbReference type="Google" id="ProtNLM"/>
    </source>
</evidence>
<proteinExistence type="predicted"/>
<gene>
    <name evidence="1" type="ORF">BD626DRAFT_508236</name>
</gene>
<dbReference type="Proteomes" id="UP000320762">
    <property type="component" value="Unassembled WGS sequence"/>
</dbReference>
<reference evidence="1 2" key="1">
    <citation type="journal article" date="2019" name="New Phytol.">
        <title>Comparative genomics reveals unique wood-decay strategies and fruiting body development in the Schizophyllaceae.</title>
        <authorList>
            <person name="Almasi E."/>
            <person name="Sahu N."/>
            <person name="Krizsan K."/>
            <person name="Balint B."/>
            <person name="Kovacs G.M."/>
            <person name="Kiss B."/>
            <person name="Cseklye J."/>
            <person name="Drula E."/>
            <person name="Henrissat B."/>
            <person name="Nagy I."/>
            <person name="Chovatia M."/>
            <person name="Adam C."/>
            <person name="LaButti K."/>
            <person name="Lipzen A."/>
            <person name="Riley R."/>
            <person name="Grigoriev I.V."/>
            <person name="Nagy L.G."/>
        </authorList>
    </citation>
    <scope>NUCLEOTIDE SEQUENCE [LARGE SCALE GENOMIC DNA]</scope>
    <source>
        <strain evidence="1 2">NL-1724</strain>
    </source>
</reference>
<comment type="caution">
    <text evidence="1">The sequence shown here is derived from an EMBL/GenBank/DDBJ whole genome shotgun (WGS) entry which is preliminary data.</text>
</comment>
<sequence length="402" mass="45758">MSLVDALPTEIWFLIFEYATKVTPVHQGSVLRWERTSYTDTLALVRDSTATKKALILTCKRWMDFVKPSLHEWIILRQPKSLQTLVQDMQPTNAHSRAPGEPSPWSLTKRLDITLHTLTDGYDSLIATVLSNMPNLQELNFALNARSYIDYPLDVAIARAIRTCSSLRILNWYTQVLLPMPRGWHDILAAMPLLEVTTCVHSLRTWPYNDNPPVPLLPKLTTLLTSAHCNGCLSTTPCAMPALRNLVYSDRSLSFNPGRFRADQTWRNAQFFEQRGKQIMGLYLDADEDGIFLDKVVAHCSGLDTLHMTVHLPGPVLSREFPPSVKSLHICNQLDIRLGLSLADVLYQLLRVMAERPAQPTPTLRTMQLVHLDHVLNLSVVRTQFRWIQDVELQDCMGRAIW</sequence>
<name>A0A550C3P1_9AGAR</name>
<protein>
    <recommendedName>
        <fullName evidence="3">F-box domain-containing protein</fullName>
    </recommendedName>
</protein>
<dbReference type="EMBL" id="VDMD01000028">
    <property type="protein sequence ID" value="TRM59415.1"/>
    <property type="molecule type" value="Genomic_DNA"/>
</dbReference>